<evidence type="ECO:0000256" key="2">
    <source>
        <dbReference type="ARBA" id="ARBA00010884"/>
    </source>
</evidence>
<dbReference type="GO" id="GO:0048240">
    <property type="term" value="P:sperm capacitation"/>
    <property type="evidence" value="ECO:0007669"/>
    <property type="project" value="TreeGrafter"/>
</dbReference>
<feature type="domain" description="AB hydrolase-1" evidence="5">
    <location>
        <begin position="199"/>
        <end position="442"/>
    </location>
</feature>
<dbReference type="OrthoDB" id="5954035at2759"/>
<dbReference type="Proteomes" id="UP000053105">
    <property type="component" value="Unassembled WGS sequence"/>
</dbReference>
<evidence type="ECO:0000259" key="5">
    <source>
        <dbReference type="Pfam" id="PF00561"/>
    </source>
</evidence>
<comment type="similarity">
    <text evidence="2">Belongs to the AB hydrolase superfamily. AB hydrolase 4 family.</text>
</comment>
<dbReference type="Pfam" id="PF00561">
    <property type="entry name" value="Abhydrolase_1"/>
    <property type="match status" value="1"/>
</dbReference>
<dbReference type="InterPro" id="IPR000952">
    <property type="entry name" value="AB_hydrolase_4_CS"/>
</dbReference>
<dbReference type="PANTHER" id="PTHR10794">
    <property type="entry name" value="ABHYDROLASE DOMAIN-CONTAINING PROTEIN"/>
    <property type="match status" value="1"/>
</dbReference>
<accession>A0A0M8ZWU7</accession>
<feature type="signal peptide" evidence="4">
    <location>
        <begin position="1"/>
        <end position="24"/>
    </location>
</feature>
<sequence>MSTALLAVFAVILCILFRILNVNSAPQKPLIVCQDQSFLTTILKIAPVITEPKSNDHYVLLRSSRSSVDVYTIHLNSKSVQVPRVIYKNHFINYIHFEWISARNTYTNKSRNNITLLNTTPNIRYILIQKEYEGQVWYKPTRLWGFSGHVQTILHSIIGRVRCPWPIGERVYIALPDETTLTYDLYQPLTNDYEDDVTIAICPGICNSSESVYIRTFVHFAQCHGYRCAVLNHVGVLSSVKITAPRIFTYGHTDDYHMMLQSLIEKHSSTKIICIGFSLGGNLVTKYLGERGSNKLSSIIGGISICQGYNAIEGTKFLLNWQNFRRFYLYIMTESVKNIIIKHKTILLSEEVKQRCNLNEWDIVSAATLPELDEAYTRKVHNFRSVKELYKWSSSLFYLDNVTTPMVFINALDDPIVPEMLLEPIKEHAKLAHGGHLGFYEGGLLYPNPITWLDRTLVSLVGSLTLAQADKSLKTS</sequence>
<evidence type="ECO:0000256" key="3">
    <source>
        <dbReference type="ARBA" id="ARBA00022968"/>
    </source>
</evidence>
<feature type="chain" id="PRO_5005830743" evidence="4">
    <location>
        <begin position="25"/>
        <end position="476"/>
    </location>
</feature>
<gene>
    <name evidence="6" type="ORF">WN51_03665</name>
</gene>
<dbReference type="EMBL" id="KQ435832">
    <property type="protein sequence ID" value="KOX71686.1"/>
    <property type="molecule type" value="Genomic_DNA"/>
</dbReference>
<dbReference type="GO" id="GO:0043401">
    <property type="term" value="P:steroid hormone receptor signaling pathway"/>
    <property type="evidence" value="ECO:0007669"/>
    <property type="project" value="TreeGrafter"/>
</dbReference>
<name>A0A0M8ZWU7_9HYME</name>
<dbReference type="AlphaFoldDB" id="A0A0M8ZWU7"/>
<keyword evidence="7" id="KW-1185">Reference proteome</keyword>
<dbReference type="GO" id="GO:0036126">
    <property type="term" value="C:sperm flagellum"/>
    <property type="evidence" value="ECO:0007669"/>
    <property type="project" value="TreeGrafter"/>
</dbReference>
<dbReference type="PANTHER" id="PTHR10794:SF45">
    <property type="entry name" value="MONOACYLGLYCEROL LIPASE ABHD2"/>
    <property type="match status" value="1"/>
</dbReference>
<comment type="subcellular location">
    <subcellularLocation>
        <location evidence="1">Membrane</location>
        <topology evidence="1">Single-pass type II membrane protein</topology>
    </subcellularLocation>
</comment>
<evidence type="ECO:0000256" key="1">
    <source>
        <dbReference type="ARBA" id="ARBA00004606"/>
    </source>
</evidence>
<dbReference type="SUPFAM" id="SSF53474">
    <property type="entry name" value="alpha/beta-Hydrolases"/>
    <property type="match status" value="1"/>
</dbReference>
<evidence type="ECO:0000313" key="6">
    <source>
        <dbReference type="EMBL" id="KOX71686.1"/>
    </source>
</evidence>
<dbReference type="GO" id="GO:0051792">
    <property type="term" value="P:medium-chain fatty acid biosynthetic process"/>
    <property type="evidence" value="ECO:0007669"/>
    <property type="project" value="TreeGrafter"/>
</dbReference>
<dbReference type="Gene3D" id="3.40.50.1820">
    <property type="entry name" value="alpha/beta hydrolase"/>
    <property type="match status" value="1"/>
</dbReference>
<dbReference type="GO" id="GO:0051793">
    <property type="term" value="P:medium-chain fatty acid catabolic process"/>
    <property type="evidence" value="ECO:0007669"/>
    <property type="project" value="TreeGrafter"/>
</dbReference>
<evidence type="ECO:0000313" key="7">
    <source>
        <dbReference type="Proteomes" id="UP000053105"/>
    </source>
</evidence>
<evidence type="ECO:0000256" key="4">
    <source>
        <dbReference type="SAM" id="SignalP"/>
    </source>
</evidence>
<dbReference type="InterPro" id="IPR029058">
    <property type="entry name" value="AB_hydrolase_fold"/>
</dbReference>
<dbReference type="STRING" id="166423.A0A0M8ZWU7"/>
<dbReference type="GO" id="GO:0047372">
    <property type="term" value="F:monoacylglycerol lipase activity"/>
    <property type="evidence" value="ECO:0007669"/>
    <property type="project" value="TreeGrafter"/>
</dbReference>
<keyword evidence="3" id="KW-0735">Signal-anchor</keyword>
<dbReference type="GO" id="GO:0097524">
    <property type="term" value="C:sperm plasma membrane"/>
    <property type="evidence" value="ECO:0007669"/>
    <property type="project" value="TreeGrafter"/>
</dbReference>
<proteinExistence type="inferred from homology"/>
<dbReference type="PROSITE" id="PS01133">
    <property type="entry name" value="UPF0017"/>
    <property type="match status" value="1"/>
</dbReference>
<dbReference type="InterPro" id="IPR000073">
    <property type="entry name" value="AB_hydrolase_1"/>
</dbReference>
<dbReference type="InterPro" id="IPR050960">
    <property type="entry name" value="AB_hydrolase_4_sf"/>
</dbReference>
<protein>
    <submittedName>
        <fullName evidence="6">Abhydrolase domain-containing protein 2</fullName>
    </submittedName>
</protein>
<dbReference type="GO" id="GO:0008126">
    <property type="term" value="F:acetylesterase activity"/>
    <property type="evidence" value="ECO:0007669"/>
    <property type="project" value="TreeGrafter"/>
</dbReference>
<keyword evidence="3" id="KW-0812">Transmembrane</keyword>
<organism evidence="6 7">
    <name type="scientific">Melipona quadrifasciata</name>
    <dbReference type="NCBI Taxonomy" id="166423"/>
    <lineage>
        <taxon>Eukaryota</taxon>
        <taxon>Metazoa</taxon>
        <taxon>Ecdysozoa</taxon>
        <taxon>Arthropoda</taxon>
        <taxon>Hexapoda</taxon>
        <taxon>Insecta</taxon>
        <taxon>Pterygota</taxon>
        <taxon>Neoptera</taxon>
        <taxon>Endopterygota</taxon>
        <taxon>Hymenoptera</taxon>
        <taxon>Apocrita</taxon>
        <taxon>Aculeata</taxon>
        <taxon>Apoidea</taxon>
        <taxon>Anthophila</taxon>
        <taxon>Apidae</taxon>
        <taxon>Melipona</taxon>
    </lineage>
</organism>
<reference evidence="6 7" key="1">
    <citation type="submission" date="2015-07" db="EMBL/GenBank/DDBJ databases">
        <title>The genome of Melipona quadrifasciata.</title>
        <authorList>
            <person name="Pan H."/>
            <person name="Kapheim K."/>
        </authorList>
    </citation>
    <scope>NUCLEOTIDE SEQUENCE [LARGE SCALE GENOMIC DNA]</scope>
    <source>
        <strain evidence="6">0111107301</strain>
        <tissue evidence="6">Whole body</tissue>
    </source>
</reference>
<dbReference type="GO" id="GO:0046464">
    <property type="term" value="P:acylglycerol catabolic process"/>
    <property type="evidence" value="ECO:0007669"/>
    <property type="project" value="TreeGrafter"/>
</dbReference>
<keyword evidence="4" id="KW-0732">Signal</keyword>
<dbReference type="FunFam" id="3.40.50.1820:FF:000208">
    <property type="entry name" value="Adenosine deaminase CECR1-A"/>
    <property type="match status" value="1"/>
</dbReference>
<keyword evidence="6" id="KW-0378">Hydrolase</keyword>